<dbReference type="FunFam" id="1.25.40.10:FF:000795">
    <property type="entry name" value="Tetratricopeptide repeat protein 25"/>
    <property type="match status" value="1"/>
</dbReference>
<dbReference type="PANTHER" id="PTHR23040:SF2">
    <property type="entry name" value="OUTER DYNEIN ARM-DOCKING COMPLEX SUBUNIT 4"/>
    <property type="match status" value="1"/>
</dbReference>
<gene>
    <name evidence="6" type="ORF">FSP39_020556</name>
</gene>
<feature type="region of interest" description="Disordered" evidence="5">
    <location>
        <begin position="405"/>
        <end position="437"/>
    </location>
</feature>
<proteinExistence type="predicted"/>
<feature type="repeat" description="TPR" evidence="4">
    <location>
        <begin position="135"/>
        <end position="168"/>
    </location>
</feature>
<feature type="region of interest" description="Disordered" evidence="5">
    <location>
        <begin position="1"/>
        <end position="90"/>
    </location>
</feature>
<dbReference type="InterPro" id="IPR040111">
    <property type="entry name" value="ODAD4"/>
</dbReference>
<dbReference type="InterPro" id="IPR011990">
    <property type="entry name" value="TPR-like_helical_dom_sf"/>
</dbReference>
<evidence type="ECO:0000256" key="5">
    <source>
        <dbReference type="SAM" id="MobiDB-lite"/>
    </source>
</evidence>
<dbReference type="GO" id="GO:0005930">
    <property type="term" value="C:axoneme"/>
    <property type="evidence" value="ECO:0007669"/>
    <property type="project" value="UniProtKB-SubCell"/>
</dbReference>
<dbReference type="PROSITE" id="PS50005">
    <property type="entry name" value="TPR"/>
    <property type="match status" value="3"/>
</dbReference>
<dbReference type="Gene3D" id="1.25.40.10">
    <property type="entry name" value="Tetratricopeptide repeat domain"/>
    <property type="match status" value="2"/>
</dbReference>
<feature type="repeat" description="TPR" evidence="4">
    <location>
        <begin position="203"/>
        <end position="236"/>
    </location>
</feature>
<feature type="compositionally biased region" description="Basic and acidic residues" evidence="5">
    <location>
        <begin position="530"/>
        <end position="544"/>
    </location>
</feature>
<keyword evidence="4" id="KW-0802">TPR repeat</keyword>
<comment type="subcellular location">
    <subcellularLocation>
        <location evidence="1">Cytoplasm</location>
        <location evidence="1">Cytoskeleton</location>
        <location evidence="1">Cilium axoneme</location>
    </subcellularLocation>
</comment>
<dbReference type="Pfam" id="PF13424">
    <property type="entry name" value="TPR_12"/>
    <property type="match status" value="1"/>
</dbReference>
<sequence>MTVSLLGPRSSTPKPSAPPRTLPKVPKAANEPKKAGKGLRALPPVPPGPRAEGIKPSRSLPKVPGPLQAASSPILSDSHHSVPNPAIPTVPKGQRVLPKIPKLNIALTKYYENGKQTKTNVTQPPVQQDRKGKMHGNYKIEADDYLRKGELGKALETYNAALKLIPDNKSTLVARSRCFQLLGKQRKAMQDVDSALNLDPLFYEALYQKAELYYQQKEYDMAKVYFNKGSKQRPDIKAFHDGLEKTQDAINRTKSSKTRRGTKAGEMSSFFPKKKAEKKKAKLAPTLLPLQQPEEKQRNMVTPGFRLRQQNPLVRIERGSRESLVMDGLRDDAIPGDNEMTETKMKQILGRMYKDKKYLEQLVNQAEELNTGSVDLHSMAENGLDFLYDRVLYWVRQGRIIPPEAPILPPPKTTENLPKILSPRSEESGGKSIKEHRPRLLRKLDNDSGMQPSSWFRYLERKKVAEVSSRKVHQSKFLHVLEGQKLDLRDNANFGASGNKLTPLKTNHTINEEPFSPRRNSPRKAVRTSEQTKKSRKTREAQQREHMVQQINREMDEIELAYVDGRYNECINRAELCLNTVTSYSNITIPNVMGIIAKLHSYIGNAAIENRDYVAALDHHHRDLQIGEEGDDEEAMSRALGNLGRIYVFQNNHQKALELFSRKVPLCKTRLETAWLYHEIGNCFLVLGQYKFAMEAALRSLGAAEEAVEWSYQLQALVLLGVAEVKLKSFTNAINTFERARDQARMQGDIKAEEAITEAIHDVNDKIMDELKSARGEISRSERGYNKSRGDFSGKFSHNPRSRAEWSDYSSIFIPEDDGDVSLTETGYDTDYLHLDLDQLRSDWDTSTFGSQAQLNYRTHFYKGYRQTHDAFSESLFDLDLGQR</sequence>
<reference evidence="6" key="1">
    <citation type="submission" date="2019-08" db="EMBL/GenBank/DDBJ databases">
        <title>The improved chromosome-level genome for the pearl oyster Pinctada fucata martensii using PacBio sequencing and Hi-C.</title>
        <authorList>
            <person name="Zheng Z."/>
        </authorList>
    </citation>
    <scope>NUCLEOTIDE SEQUENCE</scope>
    <source>
        <strain evidence="6">ZZ-2019</strain>
        <tissue evidence="6">Adductor muscle</tissue>
    </source>
</reference>
<dbReference type="PANTHER" id="PTHR23040">
    <property type="match status" value="1"/>
</dbReference>
<name>A0AA88YV45_PINIB</name>
<evidence type="ECO:0000313" key="7">
    <source>
        <dbReference type="Proteomes" id="UP001186944"/>
    </source>
</evidence>
<evidence type="ECO:0000256" key="2">
    <source>
        <dbReference type="ARBA" id="ARBA00034139"/>
    </source>
</evidence>
<feature type="region of interest" description="Disordered" evidence="5">
    <location>
        <begin position="253"/>
        <end position="275"/>
    </location>
</feature>
<evidence type="ECO:0000313" key="6">
    <source>
        <dbReference type="EMBL" id="KAK3106467.1"/>
    </source>
</evidence>
<dbReference type="InterPro" id="IPR019734">
    <property type="entry name" value="TPR_rpt"/>
</dbReference>
<dbReference type="Proteomes" id="UP001186944">
    <property type="component" value="Unassembled WGS sequence"/>
</dbReference>
<dbReference type="SUPFAM" id="SSF48452">
    <property type="entry name" value="TPR-like"/>
    <property type="match status" value="3"/>
</dbReference>
<dbReference type="EMBL" id="VSWD01000003">
    <property type="protein sequence ID" value="KAK3106467.1"/>
    <property type="molecule type" value="Genomic_DNA"/>
</dbReference>
<dbReference type="AlphaFoldDB" id="A0AA88YV45"/>
<organism evidence="6 7">
    <name type="scientific">Pinctada imbricata</name>
    <name type="common">Atlantic pearl-oyster</name>
    <name type="synonym">Pinctada martensii</name>
    <dbReference type="NCBI Taxonomy" id="66713"/>
    <lineage>
        <taxon>Eukaryota</taxon>
        <taxon>Metazoa</taxon>
        <taxon>Spiralia</taxon>
        <taxon>Lophotrochozoa</taxon>
        <taxon>Mollusca</taxon>
        <taxon>Bivalvia</taxon>
        <taxon>Autobranchia</taxon>
        <taxon>Pteriomorphia</taxon>
        <taxon>Pterioida</taxon>
        <taxon>Pterioidea</taxon>
        <taxon>Pteriidae</taxon>
        <taxon>Pinctada</taxon>
    </lineage>
</organism>
<dbReference type="Pfam" id="PF13181">
    <property type="entry name" value="TPR_8"/>
    <property type="match status" value="1"/>
</dbReference>
<feature type="compositionally biased region" description="Polar residues" evidence="5">
    <location>
        <begin position="495"/>
        <end position="509"/>
    </location>
</feature>
<feature type="compositionally biased region" description="Polar residues" evidence="5">
    <location>
        <begin position="1"/>
        <end position="14"/>
    </location>
</feature>
<comment type="caution">
    <text evidence="6">The sequence shown here is derived from an EMBL/GenBank/DDBJ whole genome shotgun (WGS) entry which is preliminary data.</text>
</comment>
<evidence type="ECO:0000256" key="1">
    <source>
        <dbReference type="ARBA" id="ARBA00004430"/>
    </source>
</evidence>
<keyword evidence="7" id="KW-1185">Reference proteome</keyword>
<dbReference type="SMART" id="SM00028">
    <property type="entry name" value="TPR"/>
    <property type="match status" value="7"/>
</dbReference>
<protein>
    <recommendedName>
        <fullName evidence="2">Outer dynein arm-docking complex subunit 4</fullName>
    </recommendedName>
    <alternativeName>
        <fullName evidence="3">Tetratricopeptide repeat protein 25</fullName>
    </alternativeName>
</protein>
<evidence type="ECO:0000256" key="3">
    <source>
        <dbReference type="ARBA" id="ARBA00034143"/>
    </source>
</evidence>
<evidence type="ECO:0000256" key="4">
    <source>
        <dbReference type="PROSITE-ProRule" id="PRU00339"/>
    </source>
</evidence>
<accession>A0AA88YV45</accession>
<feature type="compositionally biased region" description="Basic and acidic residues" evidence="5">
    <location>
        <begin position="424"/>
        <end position="435"/>
    </location>
</feature>
<feature type="region of interest" description="Disordered" evidence="5">
    <location>
        <begin position="495"/>
        <end position="544"/>
    </location>
</feature>
<feature type="repeat" description="TPR" evidence="4">
    <location>
        <begin position="637"/>
        <end position="670"/>
    </location>
</feature>